<organism evidence="3 4">
    <name type="scientific">Microcella frigidaquae</name>
    <dbReference type="NCBI Taxonomy" id="424758"/>
    <lineage>
        <taxon>Bacteria</taxon>
        <taxon>Bacillati</taxon>
        <taxon>Actinomycetota</taxon>
        <taxon>Actinomycetes</taxon>
        <taxon>Micrococcales</taxon>
        <taxon>Microbacteriaceae</taxon>
        <taxon>Microcella</taxon>
    </lineage>
</organism>
<protein>
    <submittedName>
        <fullName evidence="3">Uncharacterized protein</fullName>
    </submittedName>
</protein>
<feature type="region of interest" description="Disordered" evidence="1">
    <location>
        <begin position="1"/>
        <end position="30"/>
    </location>
</feature>
<name>A0A840XHN2_9MICO</name>
<evidence type="ECO:0000313" key="4">
    <source>
        <dbReference type="Proteomes" id="UP000552883"/>
    </source>
</evidence>
<sequence>MSAERVRGGRRAPGTLDHAAGHRRPGGRRGLRGPLVVGLLALSAALTSTPLLAPAGLAAAATTTATETRITLLAAPSASGIARPGEPLSVRVTVTNTGQEATPELALALAIEGARPSAPDRVEQWLAGSTIESDARTASTATISPIEPGASAVLDLIVPASRPAASGAFGARLAVVRATAGDELIAADRTAVVWVPTGSTPPSARTVFIAPISTPGIADGLLDAETLAALTAEAGDLHRQLDAVAGRPVLVAIDPRVVASIRLLGADAPASALAFLERLAAMPNETTLLPWADADALGVLAVGGRVPEPEGAGAVAPTDGEGASDDPEPSPSALDLATAAEWPTTFDELLWAGDGLSADLLSGIADAGARTVIAPSTALEGREVSQTAAGLRLIRADAALGAVARDASTAMSQQRFDRAVAQVSALLAAQAAADPQSVAVIPLSRDVLPSSDRLIDTIGRTVSLPWSTAGTLAEAVAEPSADAAITGAAASGARADAIEAALAAESADRAFAAVAVEPTAITDVRRLELLAALSQGWGDRSVDALTAFVEASARLRSGIRVAESSAITLLADRASLPVTVQNDLDVPVRVFVRVEPDTTQLRVLDPRVEVLVEPRSQTRAVVPVESLTNGRVDITVTVQDGSGTRISEPTRVSLNLLAGWETAGTITVGIAVVVLLVVGISRDIRKRRQQSAGETGRAETSTLETSTAESNGTER</sequence>
<dbReference type="Proteomes" id="UP000552883">
    <property type="component" value="Unassembled WGS sequence"/>
</dbReference>
<dbReference type="InterPro" id="IPR046112">
    <property type="entry name" value="DUF6049"/>
</dbReference>
<feature type="region of interest" description="Disordered" evidence="1">
    <location>
        <begin position="688"/>
        <end position="715"/>
    </location>
</feature>
<reference evidence="3 4" key="1">
    <citation type="submission" date="2020-08" db="EMBL/GenBank/DDBJ databases">
        <title>Sequencing the genomes of 1000 actinobacteria strains.</title>
        <authorList>
            <person name="Klenk H.-P."/>
        </authorList>
    </citation>
    <scope>NUCLEOTIDE SEQUENCE [LARGE SCALE GENOMIC DNA]</scope>
    <source>
        <strain evidence="3 4">DSM 23889</strain>
    </source>
</reference>
<keyword evidence="4" id="KW-1185">Reference proteome</keyword>
<gene>
    <name evidence="3" type="ORF">BJ959_001508</name>
</gene>
<feature type="region of interest" description="Disordered" evidence="1">
    <location>
        <begin position="308"/>
        <end position="334"/>
    </location>
</feature>
<proteinExistence type="predicted"/>
<evidence type="ECO:0000256" key="2">
    <source>
        <dbReference type="SAM" id="Phobius"/>
    </source>
</evidence>
<keyword evidence="2" id="KW-0812">Transmembrane</keyword>
<feature type="compositionally biased region" description="Low complexity" evidence="1">
    <location>
        <begin position="698"/>
        <end position="715"/>
    </location>
</feature>
<dbReference type="AlphaFoldDB" id="A0A840XHN2"/>
<dbReference type="Pfam" id="PF19516">
    <property type="entry name" value="DUF6049"/>
    <property type="match status" value="1"/>
</dbReference>
<feature type="transmembrane region" description="Helical" evidence="2">
    <location>
        <begin position="657"/>
        <end position="680"/>
    </location>
</feature>
<accession>A0A840XHN2</accession>
<feature type="compositionally biased region" description="Basic residues" evidence="1">
    <location>
        <begin position="21"/>
        <end position="30"/>
    </location>
</feature>
<keyword evidence="2" id="KW-1133">Transmembrane helix</keyword>
<comment type="caution">
    <text evidence="3">The sequence shown here is derived from an EMBL/GenBank/DDBJ whole genome shotgun (WGS) entry which is preliminary data.</text>
</comment>
<evidence type="ECO:0000256" key="1">
    <source>
        <dbReference type="SAM" id="MobiDB-lite"/>
    </source>
</evidence>
<keyword evidence="2" id="KW-0472">Membrane</keyword>
<dbReference type="EMBL" id="JACHBS010000001">
    <property type="protein sequence ID" value="MBB5618012.1"/>
    <property type="molecule type" value="Genomic_DNA"/>
</dbReference>
<evidence type="ECO:0000313" key="3">
    <source>
        <dbReference type="EMBL" id="MBB5618012.1"/>
    </source>
</evidence>
<dbReference type="RefSeq" id="WP_165878983.1">
    <property type="nucleotide sequence ID" value="NZ_BAAANZ010000005.1"/>
</dbReference>